<protein>
    <submittedName>
        <fullName evidence="1">Uncharacterized protein</fullName>
    </submittedName>
</protein>
<keyword evidence="2" id="KW-1185">Reference proteome</keyword>
<name>A0A8I7B8P9_HORVV</name>
<reference evidence="1" key="3">
    <citation type="submission" date="2022-01" db="UniProtKB">
        <authorList>
            <consortium name="EnsemblPlants"/>
        </authorList>
    </citation>
    <scope>IDENTIFICATION</scope>
    <source>
        <strain evidence="1">subsp. vulgare</strain>
    </source>
</reference>
<dbReference type="Gramene" id="HORVU.MOREX.r2.2HG0179500.1">
    <property type="protein sequence ID" value="HORVU.MOREX.r2.2HG0179500.1.CDS.1"/>
    <property type="gene ID" value="HORVU.MOREX.r2.2HG0179500"/>
</dbReference>
<evidence type="ECO:0000313" key="1">
    <source>
        <dbReference type="EnsemblPlants" id="HORVU.MOREX.r3.2HG0215890.1.CDS1"/>
    </source>
</evidence>
<organism evidence="1 2">
    <name type="scientific">Hordeum vulgare subsp. vulgare</name>
    <name type="common">Domesticated barley</name>
    <dbReference type="NCBI Taxonomy" id="112509"/>
    <lineage>
        <taxon>Eukaryota</taxon>
        <taxon>Viridiplantae</taxon>
        <taxon>Streptophyta</taxon>
        <taxon>Embryophyta</taxon>
        <taxon>Tracheophyta</taxon>
        <taxon>Spermatophyta</taxon>
        <taxon>Magnoliopsida</taxon>
        <taxon>Liliopsida</taxon>
        <taxon>Poales</taxon>
        <taxon>Poaceae</taxon>
        <taxon>BOP clade</taxon>
        <taxon>Pooideae</taxon>
        <taxon>Triticodae</taxon>
        <taxon>Triticeae</taxon>
        <taxon>Hordeinae</taxon>
        <taxon>Hordeum</taxon>
    </lineage>
</organism>
<sequence>MDPNSTYLLKIKLLGNPKKARKDIKCFFVIRLYIDSDLTIYKDLVESILERYPPRYLEVAHVQYYDPFLKIYPEVTCDQQLVSIFEKHSRKRLCTCLLHIVIHLNHMSLSRSGIVMCIANLKTQNKTMMIIFATQYVRMSMLVLMRKIFI</sequence>
<dbReference type="Proteomes" id="UP000011116">
    <property type="component" value="Chromosome 2H"/>
</dbReference>
<accession>A0A8I7B8P9</accession>
<dbReference type="EnsemblPlants" id="HORVU.MOREX.r3.2HG0215890.1">
    <property type="protein sequence ID" value="HORVU.MOREX.r3.2HG0215890.1.CDS1"/>
    <property type="gene ID" value="HORVU.MOREX.r3.2HG0215890"/>
</dbReference>
<dbReference type="AlphaFoldDB" id="A0A8I7B8P9"/>
<proteinExistence type="predicted"/>
<dbReference type="Gramene" id="HORVU.MOREX.r3.2HG0215890.1">
    <property type="protein sequence ID" value="HORVU.MOREX.r3.2HG0215890.1.CDS1"/>
    <property type="gene ID" value="HORVU.MOREX.r3.2HG0215890"/>
</dbReference>
<reference evidence="1" key="2">
    <citation type="submission" date="2020-10" db="EMBL/GenBank/DDBJ databases">
        <authorList>
            <person name="Scholz U."/>
            <person name="Mascher M."/>
            <person name="Fiebig A."/>
        </authorList>
    </citation>
    <scope>NUCLEOTIDE SEQUENCE [LARGE SCALE GENOMIC DNA]</scope>
    <source>
        <strain evidence="1">cv. Morex</strain>
    </source>
</reference>
<evidence type="ECO:0000313" key="2">
    <source>
        <dbReference type="Proteomes" id="UP000011116"/>
    </source>
</evidence>
<reference evidence="2" key="1">
    <citation type="journal article" date="2012" name="Nature">
        <title>A physical, genetic and functional sequence assembly of the barley genome.</title>
        <authorList>
            <consortium name="The International Barley Genome Sequencing Consortium"/>
            <person name="Mayer K.F."/>
            <person name="Waugh R."/>
            <person name="Brown J.W."/>
            <person name="Schulman A."/>
            <person name="Langridge P."/>
            <person name="Platzer M."/>
            <person name="Fincher G.B."/>
            <person name="Muehlbauer G.J."/>
            <person name="Sato K."/>
            <person name="Close T.J."/>
            <person name="Wise R.P."/>
            <person name="Stein N."/>
        </authorList>
    </citation>
    <scope>NUCLEOTIDE SEQUENCE [LARGE SCALE GENOMIC DNA]</scope>
    <source>
        <strain evidence="2">cv. Morex</strain>
    </source>
</reference>